<gene>
    <name evidence="16" type="ORF">CONCODRAFT_7147</name>
</gene>
<evidence type="ECO:0000256" key="10">
    <source>
        <dbReference type="ARBA" id="ARBA00022833"/>
    </source>
</evidence>
<evidence type="ECO:0000256" key="4">
    <source>
        <dbReference type="ARBA" id="ARBA00012700"/>
    </source>
</evidence>
<dbReference type="EC" id="2.5.1.59" evidence="4"/>
<protein>
    <recommendedName>
        <fullName evidence="5">Geranylgeranyl transferase type-1 subunit beta</fullName>
        <ecNumber evidence="4">2.5.1.59</ecNumber>
    </recommendedName>
    <alternativeName>
        <fullName evidence="12">Geranylgeranyl transferase type I subunit beta</fullName>
    </alternativeName>
    <alternativeName>
        <fullName evidence="14">Type I protein geranyl-geranyltransferase subunit beta</fullName>
    </alternativeName>
</protein>
<dbReference type="PANTHER" id="PTHR11774">
    <property type="entry name" value="GERANYLGERANYL TRANSFERASE TYPE BETA SUBUNIT"/>
    <property type="match status" value="1"/>
</dbReference>
<dbReference type="OrthoDB" id="24893at2759"/>
<keyword evidence="6" id="KW-0637">Prenyltransferase</keyword>
<keyword evidence="7 16" id="KW-0808">Transferase</keyword>
<dbReference type="Pfam" id="PF00432">
    <property type="entry name" value="Prenyltrans"/>
    <property type="match status" value="1"/>
</dbReference>
<dbReference type="CDD" id="cd02895">
    <property type="entry name" value="GGTase-I"/>
    <property type="match status" value="1"/>
</dbReference>
<feature type="domain" description="Prenyltransferase alpha-alpha toroid" evidence="15">
    <location>
        <begin position="9"/>
        <end position="339"/>
    </location>
</feature>
<dbReference type="InterPro" id="IPR001330">
    <property type="entry name" value="Prenyltrans"/>
</dbReference>
<keyword evidence="9" id="KW-0677">Repeat</keyword>
<evidence type="ECO:0000256" key="13">
    <source>
        <dbReference type="ARBA" id="ARBA00065714"/>
    </source>
</evidence>
<dbReference type="SUPFAM" id="SSF48239">
    <property type="entry name" value="Terpenoid cyclases/Protein prenyltransferases"/>
    <property type="match status" value="1"/>
</dbReference>
<evidence type="ECO:0000256" key="12">
    <source>
        <dbReference type="ARBA" id="ARBA00031713"/>
    </source>
</evidence>
<name>A0A137P5S1_CONC2</name>
<keyword evidence="17" id="KW-1185">Reference proteome</keyword>
<evidence type="ECO:0000256" key="14">
    <source>
        <dbReference type="ARBA" id="ARBA00078363"/>
    </source>
</evidence>
<keyword evidence="11" id="KW-0460">Magnesium</keyword>
<dbReference type="STRING" id="796925.A0A137P5S1"/>
<keyword evidence="8" id="KW-0479">Metal-binding</keyword>
<evidence type="ECO:0000256" key="2">
    <source>
        <dbReference type="ARBA" id="ARBA00001947"/>
    </source>
</evidence>
<dbReference type="OMA" id="RWCLMRQ"/>
<evidence type="ECO:0000256" key="11">
    <source>
        <dbReference type="ARBA" id="ARBA00022842"/>
    </source>
</evidence>
<dbReference type="InterPro" id="IPR008930">
    <property type="entry name" value="Terpenoid_cyclase/PrenylTrfase"/>
</dbReference>
<evidence type="ECO:0000256" key="3">
    <source>
        <dbReference type="ARBA" id="ARBA00010497"/>
    </source>
</evidence>
<dbReference type="InterPro" id="IPR041960">
    <property type="entry name" value="GGTase_I_beta"/>
</dbReference>
<dbReference type="Proteomes" id="UP000070444">
    <property type="component" value="Unassembled WGS sequence"/>
</dbReference>
<dbReference type="GO" id="GO:0046872">
    <property type="term" value="F:metal ion binding"/>
    <property type="evidence" value="ECO:0007669"/>
    <property type="project" value="UniProtKB-KW"/>
</dbReference>
<evidence type="ECO:0000256" key="9">
    <source>
        <dbReference type="ARBA" id="ARBA00022737"/>
    </source>
</evidence>
<comment type="similarity">
    <text evidence="3">Belongs to the protein prenyltransferase subunit beta family.</text>
</comment>
<reference evidence="16 17" key="1">
    <citation type="journal article" date="2015" name="Genome Biol. Evol.">
        <title>Phylogenomic analyses indicate that early fungi evolved digesting cell walls of algal ancestors of land plants.</title>
        <authorList>
            <person name="Chang Y."/>
            <person name="Wang S."/>
            <person name="Sekimoto S."/>
            <person name="Aerts A.L."/>
            <person name="Choi C."/>
            <person name="Clum A."/>
            <person name="LaButti K.M."/>
            <person name="Lindquist E.A."/>
            <person name="Yee Ngan C."/>
            <person name="Ohm R.A."/>
            <person name="Salamov A.A."/>
            <person name="Grigoriev I.V."/>
            <person name="Spatafora J.W."/>
            <person name="Berbee M.L."/>
        </authorList>
    </citation>
    <scope>NUCLEOTIDE SEQUENCE [LARGE SCALE GENOMIC DNA]</scope>
    <source>
        <strain evidence="16 17">NRRL 28638</strain>
    </source>
</reference>
<dbReference type="PANTHER" id="PTHR11774:SF4">
    <property type="entry name" value="GERANYLGERANYL TRANSFERASE TYPE-1 SUBUNIT BETA"/>
    <property type="match status" value="1"/>
</dbReference>
<evidence type="ECO:0000313" key="16">
    <source>
        <dbReference type="EMBL" id="KXN70309.1"/>
    </source>
</evidence>
<accession>A0A137P5S1</accession>
<evidence type="ECO:0000313" key="17">
    <source>
        <dbReference type="Proteomes" id="UP000070444"/>
    </source>
</evidence>
<dbReference type="Gene3D" id="1.50.10.20">
    <property type="match status" value="1"/>
</dbReference>
<evidence type="ECO:0000256" key="5">
    <source>
        <dbReference type="ARBA" id="ARBA00020603"/>
    </source>
</evidence>
<keyword evidence="10" id="KW-0862">Zinc</keyword>
<evidence type="ECO:0000256" key="8">
    <source>
        <dbReference type="ARBA" id="ARBA00022723"/>
    </source>
</evidence>
<evidence type="ECO:0000256" key="1">
    <source>
        <dbReference type="ARBA" id="ARBA00001946"/>
    </source>
</evidence>
<proteinExistence type="inferred from homology"/>
<dbReference type="InterPro" id="IPR045089">
    <property type="entry name" value="PGGT1B-like"/>
</dbReference>
<comment type="cofactor">
    <cofactor evidence="1">
        <name>Mg(2+)</name>
        <dbReference type="ChEBI" id="CHEBI:18420"/>
    </cofactor>
</comment>
<dbReference type="GO" id="GO:0005953">
    <property type="term" value="C:CAAX-protein geranylgeranyltransferase complex"/>
    <property type="evidence" value="ECO:0007669"/>
    <property type="project" value="InterPro"/>
</dbReference>
<dbReference type="EMBL" id="KQ964506">
    <property type="protein sequence ID" value="KXN70309.1"/>
    <property type="molecule type" value="Genomic_DNA"/>
</dbReference>
<dbReference type="AlphaFoldDB" id="A0A137P5S1"/>
<organism evidence="16 17">
    <name type="scientific">Conidiobolus coronatus (strain ATCC 28846 / CBS 209.66 / NRRL 28638)</name>
    <name type="common">Delacroixia coronata</name>
    <dbReference type="NCBI Taxonomy" id="796925"/>
    <lineage>
        <taxon>Eukaryota</taxon>
        <taxon>Fungi</taxon>
        <taxon>Fungi incertae sedis</taxon>
        <taxon>Zoopagomycota</taxon>
        <taxon>Entomophthoromycotina</taxon>
        <taxon>Entomophthoromycetes</taxon>
        <taxon>Entomophthorales</taxon>
        <taxon>Ancylistaceae</taxon>
        <taxon>Conidiobolus</taxon>
    </lineage>
</organism>
<dbReference type="GO" id="GO:0004662">
    <property type="term" value="F:CAAX-protein geranylgeranyltransferase activity"/>
    <property type="evidence" value="ECO:0007669"/>
    <property type="project" value="UniProtKB-EC"/>
</dbReference>
<dbReference type="FunFam" id="1.50.10.20:FF:000005">
    <property type="entry name" value="Geranylgeranyl transferase type-1 subunit beta"/>
    <property type="match status" value="1"/>
</dbReference>
<evidence type="ECO:0000256" key="7">
    <source>
        <dbReference type="ARBA" id="ARBA00022679"/>
    </source>
</evidence>
<comment type="cofactor">
    <cofactor evidence="2">
        <name>Zn(2+)</name>
        <dbReference type="ChEBI" id="CHEBI:29105"/>
    </cofactor>
</comment>
<comment type="subunit">
    <text evidence="13">Heterodimer of FNTA and PGGT1B. PGGT1B mediates interaction with substrate peptides.</text>
</comment>
<evidence type="ECO:0000256" key="6">
    <source>
        <dbReference type="ARBA" id="ARBA00022602"/>
    </source>
</evidence>
<evidence type="ECO:0000259" key="15">
    <source>
        <dbReference type="Pfam" id="PF00432"/>
    </source>
</evidence>
<sequence length="358" mass="41194">MNSNNNKVFEREKHINYFLKCLQMLPAPYASSETSRMTFIMFILNSLDLMNVLEEKIPETERKHIVDWVYAQQVLPVENNEESLKYCGFRGSLYSGYPFDCSCKKFQQKLINYDRANLAMTYAALNNLVILKDDFSRLNREAILTGLKYLQTPEGSFTPTYESSESDLRFTFCAFAICYYLNGWDYIDLPRALDYIKKSQTYEHAISQGPHQESHGGSTYCGVASLFLSQHISDTLTDKEKTLKWCLKRQMNGFHGRTNKPDDTCYSFWIGASIDMLGGIDLIHKEINFDFLLFAQSKFGGFSKYPGGFPDLLHSYMSLASISLMGLEDLKPLNPALNITQITLEHWESNIKPKYYSN</sequence>